<dbReference type="Pfam" id="PF16925">
    <property type="entry name" value="TetR_C_13"/>
    <property type="match status" value="1"/>
</dbReference>
<reference evidence="6 7" key="1">
    <citation type="submission" date="2020-04" db="EMBL/GenBank/DDBJ databases">
        <title>MicrobeNet Type strains.</title>
        <authorList>
            <person name="Nicholson A.C."/>
        </authorList>
    </citation>
    <scope>NUCLEOTIDE SEQUENCE [LARGE SCALE GENOMIC DNA]</scope>
    <source>
        <strain evidence="6 7">DSM 44445</strain>
    </source>
</reference>
<evidence type="ECO:0000256" key="3">
    <source>
        <dbReference type="ARBA" id="ARBA00023163"/>
    </source>
</evidence>
<dbReference type="RefSeq" id="WP_040717361.1">
    <property type="nucleotide sequence ID" value="NZ_CAWPHS010000002.1"/>
</dbReference>
<dbReference type="InterPro" id="IPR036271">
    <property type="entry name" value="Tet_transcr_reg_TetR-rel_C_sf"/>
</dbReference>
<evidence type="ECO:0000256" key="2">
    <source>
        <dbReference type="ARBA" id="ARBA00023125"/>
    </source>
</evidence>
<evidence type="ECO:0000259" key="5">
    <source>
        <dbReference type="PROSITE" id="PS50977"/>
    </source>
</evidence>
<dbReference type="InterPro" id="IPR009057">
    <property type="entry name" value="Homeodomain-like_sf"/>
</dbReference>
<name>A0A7X6RHU0_9NOCA</name>
<keyword evidence="7" id="KW-1185">Reference proteome</keyword>
<dbReference type="EMBL" id="JAAXPE010000010">
    <property type="protein sequence ID" value="NKY86390.1"/>
    <property type="molecule type" value="Genomic_DNA"/>
</dbReference>
<evidence type="ECO:0000256" key="1">
    <source>
        <dbReference type="ARBA" id="ARBA00023015"/>
    </source>
</evidence>
<keyword evidence="2 4" id="KW-0238">DNA-binding</keyword>
<accession>A0A7X6RHU0</accession>
<keyword evidence="3" id="KW-0804">Transcription</keyword>
<feature type="DNA-binding region" description="H-T-H motif" evidence="4">
    <location>
        <begin position="29"/>
        <end position="48"/>
    </location>
</feature>
<keyword evidence="1" id="KW-0805">Transcription regulation</keyword>
<comment type="caution">
    <text evidence="6">The sequence shown here is derived from an EMBL/GenBank/DDBJ whole genome shotgun (WGS) entry which is preliminary data.</text>
</comment>
<evidence type="ECO:0000313" key="6">
    <source>
        <dbReference type="EMBL" id="NKY86390.1"/>
    </source>
</evidence>
<dbReference type="Gene3D" id="1.10.10.60">
    <property type="entry name" value="Homeodomain-like"/>
    <property type="match status" value="1"/>
</dbReference>
<dbReference type="PANTHER" id="PTHR47506:SF1">
    <property type="entry name" value="HTH-TYPE TRANSCRIPTIONAL REGULATOR YJDC"/>
    <property type="match status" value="1"/>
</dbReference>
<evidence type="ECO:0000313" key="7">
    <source>
        <dbReference type="Proteomes" id="UP000523447"/>
    </source>
</evidence>
<dbReference type="AlphaFoldDB" id="A0A7X6RHU0"/>
<dbReference type="GO" id="GO:0003677">
    <property type="term" value="F:DNA binding"/>
    <property type="evidence" value="ECO:0007669"/>
    <property type="project" value="UniProtKB-UniRule"/>
</dbReference>
<dbReference type="Gene3D" id="1.10.357.10">
    <property type="entry name" value="Tetracycline Repressor, domain 2"/>
    <property type="match status" value="1"/>
</dbReference>
<dbReference type="SUPFAM" id="SSF46689">
    <property type="entry name" value="Homeodomain-like"/>
    <property type="match status" value="1"/>
</dbReference>
<dbReference type="PRINTS" id="PR00455">
    <property type="entry name" value="HTHTETR"/>
</dbReference>
<organism evidence="6 7">
    <name type="scientific">Nocardia veterana</name>
    <dbReference type="NCBI Taxonomy" id="132249"/>
    <lineage>
        <taxon>Bacteria</taxon>
        <taxon>Bacillati</taxon>
        <taxon>Actinomycetota</taxon>
        <taxon>Actinomycetes</taxon>
        <taxon>Mycobacteriales</taxon>
        <taxon>Nocardiaceae</taxon>
        <taxon>Nocardia</taxon>
    </lineage>
</organism>
<dbReference type="PANTHER" id="PTHR47506">
    <property type="entry name" value="TRANSCRIPTIONAL REGULATORY PROTEIN"/>
    <property type="match status" value="1"/>
</dbReference>
<dbReference type="InterPro" id="IPR011075">
    <property type="entry name" value="TetR_C"/>
</dbReference>
<protein>
    <submittedName>
        <fullName evidence="6">TetR/AcrR family transcriptional regulator</fullName>
    </submittedName>
</protein>
<sequence length="191" mass="21237">MGRPRKFETDAVVDRAMDAFWTHGYANTSPAQLAEATGIGKGSLYHTFGSKRELFERALDRYDRMGAQLAGEFMARPGTARECIGEFLRFLVDSDVAQPVRRGCLAVNTATEFSGQDAEITRAVRTMQEHTMSALAERIERGRREGDVGPEVDPRTTAEFLMNTIVGLRVMARTSDAETLHRIIDTALHTL</sequence>
<dbReference type="InterPro" id="IPR001647">
    <property type="entry name" value="HTH_TetR"/>
</dbReference>
<dbReference type="Proteomes" id="UP000523447">
    <property type="component" value="Unassembled WGS sequence"/>
</dbReference>
<dbReference type="Pfam" id="PF00440">
    <property type="entry name" value="TetR_N"/>
    <property type="match status" value="1"/>
</dbReference>
<proteinExistence type="predicted"/>
<evidence type="ECO:0000256" key="4">
    <source>
        <dbReference type="PROSITE-ProRule" id="PRU00335"/>
    </source>
</evidence>
<feature type="domain" description="HTH tetR-type" evidence="5">
    <location>
        <begin position="6"/>
        <end position="66"/>
    </location>
</feature>
<dbReference type="SUPFAM" id="SSF48498">
    <property type="entry name" value="Tetracyclin repressor-like, C-terminal domain"/>
    <property type="match status" value="1"/>
</dbReference>
<gene>
    <name evidence="6" type="ORF">HGA07_12220</name>
</gene>
<dbReference type="PROSITE" id="PS50977">
    <property type="entry name" value="HTH_TETR_2"/>
    <property type="match status" value="1"/>
</dbReference>